<gene>
    <name evidence="1" type="ORF">EYF80_054490</name>
</gene>
<reference evidence="1 2" key="1">
    <citation type="submission" date="2019-03" db="EMBL/GenBank/DDBJ databases">
        <title>First draft genome of Liparis tanakae, snailfish: a comprehensive survey of snailfish specific genes.</title>
        <authorList>
            <person name="Kim W."/>
            <person name="Song I."/>
            <person name="Jeong J.-H."/>
            <person name="Kim D."/>
            <person name="Kim S."/>
            <person name="Ryu S."/>
            <person name="Song J.Y."/>
            <person name="Lee S.K."/>
        </authorList>
    </citation>
    <scope>NUCLEOTIDE SEQUENCE [LARGE SCALE GENOMIC DNA]</scope>
    <source>
        <tissue evidence="1">Muscle</tissue>
    </source>
</reference>
<organism evidence="1 2">
    <name type="scientific">Liparis tanakae</name>
    <name type="common">Tanaka's snailfish</name>
    <dbReference type="NCBI Taxonomy" id="230148"/>
    <lineage>
        <taxon>Eukaryota</taxon>
        <taxon>Metazoa</taxon>
        <taxon>Chordata</taxon>
        <taxon>Craniata</taxon>
        <taxon>Vertebrata</taxon>
        <taxon>Euteleostomi</taxon>
        <taxon>Actinopterygii</taxon>
        <taxon>Neopterygii</taxon>
        <taxon>Teleostei</taxon>
        <taxon>Neoteleostei</taxon>
        <taxon>Acanthomorphata</taxon>
        <taxon>Eupercaria</taxon>
        <taxon>Perciformes</taxon>
        <taxon>Cottioidei</taxon>
        <taxon>Cottales</taxon>
        <taxon>Liparidae</taxon>
        <taxon>Liparis</taxon>
    </lineage>
</organism>
<keyword evidence="2" id="KW-1185">Reference proteome</keyword>
<comment type="caution">
    <text evidence="1">The sequence shown here is derived from an EMBL/GenBank/DDBJ whole genome shotgun (WGS) entry which is preliminary data.</text>
</comment>
<dbReference type="AlphaFoldDB" id="A0A4Z2F2I9"/>
<dbReference type="Proteomes" id="UP000314294">
    <property type="component" value="Unassembled WGS sequence"/>
</dbReference>
<sequence length="71" mass="8132">MAPLTPIGLEEQQLFTFWPELAQLHGCIENLGSLVFSIQKHRFTTALHNFNTQRSNKHTTTRGRIDLMTPP</sequence>
<dbReference type="EMBL" id="SRLO01001784">
    <property type="protein sequence ID" value="TNN35345.1"/>
    <property type="molecule type" value="Genomic_DNA"/>
</dbReference>
<protein>
    <submittedName>
        <fullName evidence="1">Uncharacterized protein</fullName>
    </submittedName>
</protein>
<proteinExistence type="predicted"/>
<accession>A0A4Z2F2I9</accession>
<name>A0A4Z2F2I9_9TELE</name>
<evidence type="ECO:0000313" key="1">
    <source>
        <dbReference type="EMBL" id="TNN35345.1"/>
    </source>
</evidence>
<evidence type="ECO:0000313" key="2">
    <source>
        <dbReference type="Proteomes" id="UP000314294"/>
    </source>
</evidence>